<comment type="caution">
    <text evidence="7">The sequence shown here is derived from an EMBL/GenBank/DDBJ whole genome shotgun (WGS) entry which is preliminary data.</text>
</comment>
<feature type="domain" description="Thioredoxin" evidence="6">
    <location>
        <begin position="322"/>
        <end position="461"/>
    </location>
</feature>
<organism evidence="7 8">
    <name type="scientific">Chitinophaga flava</name>
    <dbReference type="NCBI Taxonomy" id="2259036"/>
    <lineage>
        <taxon>Bacteria</taxon>
        <taxon>Pseudomonadati</taxon>
        <taxon>Bacteroidota</taxon>
        <taxon>Chitinophagia</taxon>
        <taxon>Chitinophagales</taxon>
        <taxon>Chitinophagaceae</taxon>
        <taxon>Chitinophaga</taxon>
    </lineage>
</organism>
<dbReference type="CDD" id="cd02966">
    <property type="entry name" value="TlpA_like_family"/>
    <property type="match status" value="1"/>
</dbReference>
<feature type="chain" id="PRO_5016726950" description="Thioredoxin domain-containing protein" evidence="5">
    <location>
        <begin position="23"/>
        <end position="468"/>
    </location>
</feature>
<evidence type="ECO:0000259" key="6">
    <source>
        <dbReference type="PROSITE" id="PS51352"/>
    </source>
</evidence>
<evidence type="ECO:0000256" key="5">
    <source>
        <dbReference type="SAM" id="SignalP"/>
    </source>
</evidence>
<dbReference type="Pfam" id="PF14289">
    <property type="entry name" value="DUF4369"/>
    <property type="match status" value="1"/>
</dbReference>
<name>A0A365Y6G8_9BACT</name>
<keyword evidence="8" id="KW-1185">Reference proteome</keyword>
<accession>A0A365Y6G8</accession>
<dbReference type="GO" id="GO:0016209">
    <property type="term" value="F:antioxidant activity"/>
    <property type="evidence" value="ECO:0007669"/>
    <property type="project" value="InterPro"/>
</dbReference>
<dbReference type="Pfam" id="PF17127">
    <property type="entry name" value="DUF5106"/>
    <property type="match status" value="1"/>
</dbReference>
<dbReference type="InterPro" id="IPR017937">
    <property type="entry name" value="Thioredoxin_CS"/>
</dbReference>
<dbReference type="InterPro" id="IPR025380">
    <property type="entry name" value="DUF4369"/>
</dbReference>
<proteinExistence type="predicted"/>
<evidence type="ECO:0000256" key="4">
    <source>
        <dbReference type="ARBA" id="ARBA00023284"/>
    </source>
</evidence>
<keyword evidence="2" id="KW-0201">Cytochrome c-type biogenesis</keyword>
<feature type="signal peptide" evidence="5">
    <location>
        <begin position="1"/>
        <end position="22"/>
    </location>
</feature>
<dbReference type="InterPro" id="IPR050553">
    <property type="entry name" value="Thioredoxin_ResA/DsbE_sf"/>
</dbReference>
<comment type="subcellular location">
    <subcellularLocation>
        <location evidence="1">Cell envelope</location>
    </subcellularLocation>
</comment>
<dbReference type="SUPFAM" id="SSF52833">
    <property type="entry name" value="Thioredoxin-like"/>
    <property type="match status" value="1"/>
</dbReference>
<reference evidence="7 8" key="1">
    <citation type="submission" date="2018-05" db="EMBL/GenBank/DDBJ databases">
        <title>Chitinophaga sp. K3CV102501T nov., isolated from isolated from a monsoon evergreen broad-leaved forest soil.</title>
        <authorList>
            <person name="Lv Y."/>
        </authorList>
    </citation>
    <scope>NUCLEOTIDE SEQUENCE [LARGE SCALE GENOMIC DNA]</scope>
    <source>
        <strain evidence="7 8">GDMCC 1.1325</strain>
    </source>
</reference>
<evidence type="ECO:0000256" key="3">
    <source>
        <dbReference type="ARBA" id="ARBA00023157"/>
    </source>
</evidence>
<dbReference type="GO" id="GO:0017004">
    <property type="term" value="P:cytochrome complex assembly"/>
    <property type="evidence" value="ECO:0007669"/>
    <property type="project" value="UniProtKB-KW"/>
</dbReference>
<dbReference type="InterPro" id="IPR036249">
    <property type="entry name" value="Thioredoxin-like_sf"/>
</dbReference>
<dbReference type="OrthoDB" id="6399635at2"/>
<protein>
    <recommendedName>
        <fullName evidence="6">Thioredoxin domain-containing protein</fullName>
    </recommendedName>
</protein>
<dbReference type="Proteomes" id="UP000253410">
    <property type="component" value="Unassembled WGS sequence"/>
</dbReference>
<dbReference type="InterPro" id="IPR033395">
    <property type="entry name" value="DUF5106"/>
</dbReference>
<dbReference type="PROSITE" id="PS00194">
    <property type="entry name" value="THIOREDOXIN_1"/>
    <property type="match status" value="1"/>
</dbReference>
<evidence type="ECO:0000256" key="2">
    <source>
        <dbReference type="ARBA" id="ARBA00022748"/>
    </source>
</evidence>
<dbReference type="Pfam" id="PF00578">
    <property type="entry name" value="AhpC-TSA"/>
    <property type="match status" value="1"/>
</dbReference>
<dbReference type="RefSeq" id="WP_113616201.1">
    <property type="nucleotide sequence ID" value="NZ_QFFJ01000001.1"/>
</dbReference>
<dbReference type="GO" id="GO:0030313">
    <property type="term" value="C:cell envelope"/>
    <property type="evidence" value="ECO:0007669"/>
    <property type="project" value="UniProtKB-SubCell"/>
</dbReference>
<dbReference type="AlphaFoldDB" id="A0A365Y6G8"/>
<keyword evidence="5" id="KW-0732">Signal</keyword>
<evidence type="ECO:0000313" key="7">
    <source>
        <dbReference type="EMBL" id="RBL93604.1"/>
    </source>
</evidence>
<gene>
    <name evidence="7" type="ORF">DF182_13925</name>
</gene>
<dbReference type="InterPro" id="IPR013766">
    <property type="entry name" value="Thioredoxin_domain"/>
</dbReference>
<sequence length="468" mass="53274">MRKIFFLLLAALALQLNLQAQGYQLSIKLKNYTSGKLFLANYMGRTTYLTDSADVSPSGEVILKGKTPLLPGIYLVVLPGKQQYVETLIDKQQAFSVTIDTTDLINKTVYKGSPDNDLFLGYNRFIFQQEALTHNIASQLKAAQTAADSAKVLPLQQELGKKLQQYRQELIQKNPNAILSAIFKAMKEPEIPQQPAGEDSTFAYRYFKGHYWDDVELSTDRLVRTPVLEGKLKKYFTQLVVNMPDSIIADCDALIARTRKSKEAFKFVLWWLTYNYESSPYMGMDAVFVHLVEKYYVSGDAYWLNDEQLNKIVNRAYTLAPNLIGQQAAPLELKDTASRPVSLYKTKAKFTVLVFWDPTCGHCKTEVPRLDSAFKASWKNKGVAMIGIKTEGTREEWLSFIKEHKLNGWIHALDADNKTNYRRLYDVYSTPVVYLLDENKKIVAKRLAVEQLNEFLEHAGQKNVAAKL</sequence>
<evidence type="ECO:0000313" key="8">
    <source>
        <dbReference type="Proteomes" id="UP000253410"/>
    </source>
</evidence>
<dbReference type="PANTHER" id="PTHR42852:SF6">
    <property type="entry name" value="THIOL:DISULFIDE INTERCHANGE PROTEIN DSBE"/>
    <property type="match status" value="1"/>
</dbReference>
<dbReference type="InterPro" id="IPR000866">
    <property type="entry name" value="AhpC/TSA"/>
</dbReference>
<keyword evidence="4" id="KW-0676">Redox-active center</keyword>
<evidence type="ECO:0000256" key="1">
    <source>
        <dbReference type="ARBA" id="ARBA00004196"/>
    </source>
</evidence>
<dbReference type="EMBL" id="QFFJ01000001">
    <property type="protein sequence ID" value="RBL93604.1"/>
    <property type="molecule type" value="Genomic_DNA"/>
</dbReference>
<dbReference type="PROSITE" id="PS51352">
    <property type="entry name" value="THIOREDOXIN_2"/>
    <property type="match status" value="1"/>
</dbReference>
<keyword evidence="3" id="KW-1015">Disulfide bond</keyword>
<dbReference type="GO" id="GO:0016491">
    <property type="term" value="F:oxidoreductase activity"/>
    <property type="evidence" value="ECO:0007669"/>
    <property type="project" value="InterPro"/>
</dbReference>
<dbReference type="Gene3D" id="3.40.30.10">
    <property type="entry name" value="Glutaredoxin"/>
    <property type="match status" value="1"/>
</dbReference>
<dbReference type="PANTHER" id="PTHR42852">
    <property type="entry name" value="THIOL:DISULFIDE INTERCHANGE PROTEIN DSBE"/>
    <property type="match status" value="1"/>
</dbReference>